<comment type="similarity">
    <text evidence="1">Belongs to the protein phosphatase inhibitor 2 family.</text>
</comment>
<dbReference type="AlphaFoldDB" id="A0A085NP35"/>
<keyword evidence="6" id="KW-1185">Reference proteome</keyword>
<keyword evidence="3" id="KW-1133">Transmembrane helix</keyword>
<evidence type="ECO:0000256" key="2">
    <source>
        <dbReference type="SAM" id="MobiDB-lite"/>
    </source>
</evidence>
<gene>
    <name evidence="4" type="ORF">M513_04925</name>
    <name evidence="5" type="ORF">M514_04925</name>
</gene>
<dbReference type="Proteomes" id="UP000030764">
    <property type="component" value="Unassembled WGS sequence"/>
</dbReference>
<protein>
    <submittedName>
        <fullName evidence="5">Uncharacterized protein</fullName>
    </submittedName>
</protein>
<keyword evidence="3" id="KW-0472">Membrane</keyword>
<name>A0A085NP35_9BILA</name>
<accession>A0A085NP35</accession>
<dbReference type="GO" id="GO:0009966">
    <property type="term" value="P:regulation of signal transduction"/>
    <property type="evidence" value="ECO:0007669"/>
    <property type="project" value="InterPro"/>
</dbReference>
<evidence type="ECO:0000313" key="5">
    <source>
        <dbReference type="EMBL" id="KFD71231.1"/>
    </source>
</evidence>
<organism evidence="5">
    <name type="scientific">Trichuris suis</name>
    <name type="common">pig whipworm</name>
    <dbReference type="NCBI Taxonomy" id="68888"/>
    <lineage>
        <taxon>Eukaryota</taxon>
        <taxon>Metazoa</taxon>
        <taxon>Ecdysozoa</taxon>
        <taxon>Nematoda</taxon>
        <taxon>Enoplea</taxon>
        <taxon>Dorylaimia</taxon>
        <taxon>Trichinellida</taxon>
        <taxon>Trichuridae</taxon>
        <taxon>Trichuris</taxon>
    </lineage>
</organism>
<sequence length="241" mass="27331">MSDPSIRVNNVDLVPGLYAFATFFSIWVASDWCVSHQSVISSFCFIFLTAYFLEWIYMQRFNFGRAAARAHFDELNLLQLPRTVGMTFDCCAALEPPTMWIAPRRDDAANIDVPDLEKEEPLGGAKKCTCKAAHAHKEKAAAAEPPVSHSRAAVIVNEPKCFPEQTEEQRREFERKRDAHYANEAIIAQKILRNEMTPEEAQAMLGISNPWAEEEKKKKQKSKSGKKSSLKKKKAKEKQHS</sequence>
<evidence type="ECO:0000256" key="1">
    <source>
        <dbReference type="ARBA" id="ARBA00005472"/>
    </source>
</evidence>
<dbReference type="Pfam" id="PF04979">
    <property type="entry name" value="IPP-2"/>
    <property type="match status" value="1"/>
</dbReference>
<dbReference type="InterPro" id="IPR007062">
    <property type="entry name" value="PPI-2"/>
</dbReference>
<proteinExistence type="inferred from homology"/>
<dbReference type="GO" id="GO:0004864">
    <property type="term" value="F:protein phosphatase inhibitor activity"/>
    <property type="evidence" value="ECO:0007669"/>
    <property type="project" value="InterPro"/>
</dbReference>
<feature type="region of interest" description="Disordered" evidence="2">
    <location>
        <begin position="203"/>
        <end position="241"/>
    </location>
</feature>
<feature type="transmembrane region" description="Helical" evidence="3">
    <location>
        <begin position="36"/>
        <end position="57"/>
    </location>
</feature>
<reference evidence="5 6" key="1">
    <citation type="journal article" date="2014" name="Nat. Genet.">
        <title>Genome and transcriptome of the porcine whipworm Trichuris suis.</title>
        <authorList>
            <person name="Jex A.R."/>
            <person name="Nejsum P."/>
            <person name="Schwarz E.M."/>
            <person name="Hu L."/>
            <person name="Young N.D."/>
            <person name="Hall R.S."/>
            <person name="Korhonen P.K."/>
            <person name="Liao S."/>
            <person name="Thamsborg S."/>
            <person name="Xia J."/>
            <person name="Xu P."/>
            <person name="Wang S."/>
            <person name="Scheerlinck J.P."/>
            <person name="Hofmann A."/>
            <person name="Sternberg P.W."/>
            <person name="Wang J."/>
            <person name="Gasser R.B."/>
        </authorList>
    </citation>
    <scope>NUCLEOTIDE SEQUENCE [LARGE SCALE GENOMIC DNA]</scope>
    <source>
        <strain evidence="5">DCEP-RM93F</strain>
        <strain evidence="4">DCEP-RM93M</strain>
    </source>
</reference>
<keyword evidence="3" id="KW-0812">Transmembrane</keyword>
<evidence type="ECO:0000256" key="3">
    <source>
        <dbReference type="SAM" id="Phobius"/>
    </source>
</evidence>
<evidence type="ECO:0000313" key="6">
    <source>
        <dbReference type="Proteomes" id="UP000030764"/>
    </source>
</evidence>
<dbReference type="EMBL" id="KL363210">
    <property type="protein sequence ID" value="KFD54148.1"/>
    <property type="molecule type" value="Genomic_DNA"/>
</dbReference>
<dbReference type="Proteomes" id="UP000030758">
    <property type="component" value="Unassembled WGS sequence"/>
</dbReference>
<feature type="compositionally biased region" description="Basic residues" evidence="2">
    <location>
        <begin position="218"/>
        <end position="241"/>
    </location>
</feature>
<evidence type="ECO:0000313" key="4">
    <source>
        <dbReference type="EMBL" id="KFD54148.1"/>
    </source>
</evidence>
<dbReference type="EMBL" id="KL367483">
    <property type="protein sequence ID" value="KFD71231.1"/>
    <property type="molecule type" value="Genomic_DNA"/>
</dbReference>
<feature type="transmembrane region" description="Helical" evidence="3">
    <location>
        <begin position="12"/>
        <end position="30"/>
    </location>
</feature>